<dbReference type="SUPFAM" id="SSF48403">
    <property type="entry name" value="Ankyrin repeat"/>
    <property type="match status" value="1"/>
</dbReference>
<keyword evidence="1" id="KW-0472">Membrane</keyword>
<dbReference type="InterPro" id="IPR002110">
    <property type="entry name" value="Ankyrin_rpt"/>
</dbReference>
<evidence type="ECO:0000256" key="1">
    <source>
        <dbReference type="SAM" id="Phobius"/>
    </source>
</evidence>
<feature type="transmembrane region" description="Helical" evidence="1">
    <location>
        <begin position="43"/>
        <end position="64"/>
    </location>
</feature>
<name>A0A6M4IVJ1_9BACT</name>
<keyword evidence="3" id="KW-1185">Reference proteome</keyword>
<keyword evidence="1" id="KW-1133">Transmembrane helix</keyword>
<protein>
    <submittedName>
        <fullName evidence="2">Uncharacterized protein</fullName>
    </submittedName>
</protein>
<dbReference type="AlphaFoldDB" id="A0A6M4IVJ1"/>
<feature type="transmembrane region" description="Helical" evidence="1">
    <location>
        <begin position="118"/>
        <end position="135"/>
    </location>
</feature>
<evidence type="ECO:0000313" key="3">
    <source>
        <dbReference type="Proteomes" id="UP000500938"/>
    </source>
</evidence>
<reference evidence="2 3" key="1">
    <citation type="submission" date="2020-05" db="EMBL/GenBank/DDBJ databases">
        <title>Complete genome sequence of Gemmatimonas greenlandica TET16.</title>
        <authorList>
            <person name="Zeng Y."/>
        </authorList>
    </citation>
    <scope>NUCLEOTIDE SEQUENCE [LARGE SCALE GENOMIC DNA]</scope>
    <source>
        <strain evidence="2 3">TET16</strain>
    </source>
</reference>
<gene>
    <name evidence="2" type="ORF">HKW67_19940</name>
</gene>
<accession>A0A6M4IVJ1</accession>
<dbReference type="RefSeq" id="WP_171227062.1">
    <property type="nucleotide sequence ID" value="NZ_CP053085.1"/>
</dbReference>
<keyword evidence="1" id="KW-0812">Transmembrane</keyword>
<dbReference type="EMBL" id="CP053085">
    <property type="protein sequence ID" value="QJR37627.1"/>
    <property type="molecule type" value="Genomic_DNA"/>
</dbReference>
<organism evidence="2 3">
    <name type="scientific">Gemmatimonas groenlandica</name>
    <dbReference type="NCBI Taxonomy" id="2732249"/>
    <lineage>
        <taxon>Bacteria</taxon>
        <taxon>Pseudomonadati</taxon>
        <taxon>Gemmatimonadota</taxon>
        <taxon>Gemmatimonadia</taxon>
        <taxon>Gemmatimonadales</taxon>
        <taxon>Gemmatimonadaceae</taxon>
        <taxon>Gemmatimonas</taxon>
    </lineage>
</organism>
<proteinExistence type="predicted"/>
<dbReference type="KEGG" id="ggr:HKW67_19940"/>
<evidence type="ECO:0000313" key="2">
    <source>
        <dbReference type="EMBL" id="QJR37627.1"/>
    </source>
</evidence>
<dbReference type="Pfam" id="PF12796">
    <property type="entry name" value="Ank_2"/>
    <property type="match status" value="1"/>
</dbReference>
<dbReference type="Proteomes" id="UP000500938">
    <property type="component" value="Chromosome"/>
</dbReference>
<feature type="transmembrane region" description="Helical" evidence="1">
    <location>
        <begin position="85"/>
        <end position="106"/>
    </location>
</feature>
<dbReference type="InterPro" id="IPR036770">
    <property type="entry name" value="Ankyrin_rpt-contain_sf"/>
</dbReference>
<dbReference type="Gene3D" id="1.25.40.20">
    <property type="entry name" value="Ankyrin repeat-containing domain"/>
    <property type="match status" value="1"/>
</dbReference>
<sequence length="271" mass="30175">MSMLLSLVLAYFTTATLNGGIDFRADGTAVAPTRFEQFLHGWWLTFFFTSMFFAADHILVHTWTRWRLGRDVIEIGQQAHNPFAILPYAALGGMGLWIIVTVLRLPWAYRAAKGRSRYQWEFLVAAIAAMGMYMVPRSFLHHATLATVGPGAHAGALLSYAAATGDERTVKHLIEHRDALDASNDEGQGALQGAINWNREEIVQLLLDHGAQLPCASWHIRRWNTEVASRRRGRQIIVASTDSLFRIQALRSDSLTAAWAAAFGRVPSPCE</sequence>